<evidence type="ECO:0000259" key="1">
    <source>
        <dbReference type="PROSITE" id="PS51459"/>
    </source>
</evidence>
<dbReference type="AlphaFoldDB" id="A0A0G4LIN3"/>
<evidence type="ECO:0000313" key="2">
    <source>
        <dbReference type="EMBL" id="CRK21892.1"/>
    </source>
</evidence>
<proteinExistence type="predicted"/>
<organism evidence="2 3">
    <name type="scientific">Verticillium longisporum</name>
    <name type="common">Verticillium dahliae var. longisporum</name>
    <dbReference type="NCBI Taxonomy" id="100787"/>
    <lineage>
        <taxon>Eukaryota</taxon>
        <taxon>Fungi</taxon>
        <taxon>Dikarya</taxon>
        <taxon>Ascomycota</taxon>
        <taxon>Pezizomycotina</taxon>
        <taxon>Sordariomycetes</taxon>
        <taxon>Hypocreomycetidae</taxon>
        <taxon>Glomerellales</taxon>
        <taxon>Plectosphaerellaceae</taxon>
        <taxon>Verticillium</taxon>
    </lineage>
</organism>
<name>A0A0G4LIN3_VERLO</name>
<dbReference type="InterPro" id="IPR053737">
    <property type="entry name" value="Type_II_TA_Toxin"/>
</dbReference>
<dbReference type="InterPro" id="IPR036597">
    <property type="entry name" value="Fido-like_dom_sf"/>
</dbReference>
<feature type="domain" description="Fido" evidence="1">
    <location>
        <begin position="1"/>
        <end position="102"/>
    </location>
</feature>
<dbReference type="SMR" id="A0A0G4LIN3"/>
<dbReference type="InterPro" id="IPR006440">
    <property type="entry name" value="Doc"/>
</dbReference>
<dbReference type="Proteomes" id="UP000045706">
    <property type="component" value="Unassembled WGS sequence"/>
</dbReference>
<dbReference type="EMBL" id="CVQI01012447">
    <property type="protein sequence ID" value="CRK21892.1"/>
    <property type="molecule type" value="Genomic_DNA"/>
</dbReference>
<dbReference type="GO" id="GO:0016301">
    <property type="term" value="F:kinase activity"/>
    <property type="evidence" value="ECO:0007669"/>
    <property type="project" value="InterPro"/>
</dbReference>
<gene>
    <name evidence="2" type="ORF">BN1723_012517</name>
</gene>
<dbReference type="PANTHER" id="PTHR39426">
    <property type="entry name" value="HOMOLOGY TO DEATH-ON-CURING PROTEIN OF PHAGE P1"/>
    <property type="match status" value="1"/>
</dbReference>
<dbReference type="PROSITE" id="PS51459">
    <property type="entry name" value="FIDO"/>
    <property type="match status" value="1"/>
</dbReference>
<protein>
    <recommendedName>
        <fullName evidence="1">Fido domain-containing protein</fullName>
    </recommendedName>
</protein>
<evidence type="ECO:0000313" key="3">
    <source>
        <dbReference type="Proteomes" id="UP000045706"/>
    </source>
</evidence>
<dbReference type="SUPFAM" id="SSF140931">
    <property type="entry name" value="Fic-like"/>
    <property type="match status" value="1"/>
</dbReference>
<dbReference type="PANTHER" id="PTHR39426:SF1">
    <property type="entry name" value="HOMOLOGY TO DEATH-ON-CURING PROTEIN OF PHAGE P1"/>
    <property type="match status" value="1"/>
</dbReference>
<dbReference type="Gene3D" id="1.20.120.1870">
    <property type="entry name" value="Fic/DOC protein, Fido domain"/>
    <property type="match status" value="1"/>
</dbReference>
<dbReference type="InterPro" id="IPR003812">
    <property type="entry name" value="Fido"/>
</dbReference>
<reference evidence="3" key="1">
    <citation type="submission" date="2015-05" db="EMBL/GenBank/DDBJ databases">
        <authorList>
            <person name="Fogelqvist Johan"/>
        </authorList>
    </citation>
    <scope>NUCLEOTIDE SEQUENCE [LARGE SCALE GENOMIC DNA]</scope>
</reference>
<dbReference type="Pfam" id="PF02661">
    <property type="entry name" value="Fic"/>
    <property type="match status" value="1"/>
</dbReference>
<dbReference type="NCBIfam" id="TIGR01550">
    <property type="entry name" value="DOC_P1"/>
    <property type="match status" value="1"/>
</dbReference>
<sequence length="102" mass="11277">MKLYETHVTRASPTQLPLLESALSSSQNNKYYHGQDDIFQLAGILAARIILNHAYQDGNKRAALLAADMFLKINGFHLQKNPFGRDEVNNGLKDAHVAVAAD</sequence>
<accession>A0A0G4LIN3</accession>